<comment type="similarity">
    <text evidence="1 7">Belongs to the thiolase-like superfamily. Thiolase family.</text>
</comment>
<dbReference type="GO" id="GO:0003985">
    <property type="term" value="F:acetyl-CoA C-acetyltransferase activity"/>
    <property type="evidence" value="ECO:0007669"/>
    <property type="project" value="UniProtKB-EC"/>
</dbReference>
<dbReference type="Proteomes" id="UP000233293">
    <property type="component" value="Unassembled WGS sequence"/>
</dbReference>
<keyword evidence="3" id="KW-0583">PHB biosynthesis</keyword>
<dbReference type="PROSITE" id="PS00099">
    <property type="entry name" value="THIOLASE_3"/>
    <property type="match status" value="1"/>
</dbReference>
<dbReference type="FunFam" id="3.40.47.10:FF:000010">
    <property type="entry name" value="Acetyl-CoA acetyltransferase (Thiolase)"/>
    <property type="match status" value="1"/>
</dbReference>
<feature type="domain" description="Thiolase N-terminal" evidence="8">
    <location>
        <begin position="16"/>
        <end position="271"/>
    </location>
</feature>
<reference evidence="11" key="1">
    <citation type="submission" date="2017-12" db="EMBL/GenBank/DDBJ databases">
        <title>Draft genome sequence of Telmatospirillum siberiense 26-4b1T, an acidotolerant peatland alphaproteobacterium potentially involved in sulfur cycling.</title>
        <authorList>
            <person name="Hausmann B."/>
            <person name="Pjevac P."/>
            <person name="Schreck K."/>
            <person name="Herbold C.W."/>
            <person name="Daims H."/>
            <person name="Wagner M."/>
            <person name="Pester M."/>
            <person name="Loy A."/>
        </authorList>
    </citation>
    <scope>NUCLEOTIDE SEQUENCE [LARGE SCALE GENOMIC DNA]</scope>
    <source>
        <strain evidence="11">26-4b1</strain>
    </source>
</reference>
<dbReference type="InterPro" id="IPR020613">
    <property type="entry name" value="Thiolase_CS"/>
</dbReference>
<evidence type="ECO:0000256" key="7">
    <source>
        <dbReference type="RuleBase" id="RU003557"/>
    </source>
</evidence>
<dbReference type="InterPro" id="IPR002155">
    <property type="entry name" value="Thiolase"/>
</dbReference>
<dbReference type="Pfam" id="PF02803">
    <property type="entry name" value="Thiolase_C"/>
    <property type="match status" value="1"/>
</dbReference>
<name>A0A2N3PW32_9PROT</name>
<evidence type="ECO:0000256" key="5">
    <source>
        <dbReference type="ARBA" id="ARBA00037924"/>
    </source>
</evidence>
<dbReference type="Gene3D" id="3.40.47.10">
    <property type="match status" value="2"/>
</dbReference>
<evidence type="ECO:0000259" key="9">
    <source>
        <dbReference type="Pfam" id="PF02803"/>
    </source>
</evidence>
<feature type="domain" description="Thiolase C-terminal" evidence="9">
    <location>
        <begin position="281"/>
        <end position="402"/>
    </location>
</feature>
<evidence type="ECO:0000256" key="6">
    <source>
        <dbReference type="PIRSR" id="PIRSR000429-1"/>
    </source>
</evidence>
<dbReference type="PROSITE" id="PS00737">
    <property type="entry name" value="THIOLASE_2"/>
    <property type="match status" value="1"/>
</dbReference>
<sequence length="403" mass="40745">MCRKWCFKLGGLLMDVVIIGAARTPIGSFAGTLATVAASELGAIAVGAALSRAKVDPDEVSDVVLGHVLTAGLGQNPARQTALAAGLPQESTAITINQVCGSGLRAVAFGAQAIALGDADIVVAGGQESMSLSAHALHLRSGVKMGAAEMVDTMIKDGLWDAFNDYHMGLTAENVAARHGISREAQDAFALASQQKAAQAMASGRFAEEIVPVTVRGRKGDTVVGTDEHPKPATTLEGLAKLRPAFRKDGTVTAGNASGLNDGAAALVLTSSAAAAARGVEPLARIVSWATAGVDPAIMGTGPIPASQKALAKAGWTIDDLDLIEANEAFAAQALAVNAGLGWDTSKVNVNGGAIALGHPIGASGARVLVSLLHEMGKRNAKRGLATLCIGGGMGIAVCVERN</sequence>
<proteinExistence type="inferred from homology"/>
<dbReference type="PROSITE" id="PS00098">
    <property type="entry name" value="THIOLASE_1"/>
    <property type="match status" value="1"/>
</dbReference>
<comment type="pathway">
    <text evidence="5">Metabolic intermediate biosynthesis; (R)-mevalonate biosynthesis; (R)-mevalonate from acetyl-CoA: step 1/3.</text>
</comment>
<evidence type="ECO:0000256" key="3">
    <source>
        <dbReference type="ARBA" id="ARBA00022752"/>
    </source>
</evidence>
<dbReference type="OrthoDB" id="9764638at2"/>
<dbReference type="InterPro" id="IPR020610">
    <property type="entry name" value="Thiolase_AS"/>
</dbReference>
<organism evidence="10 11">
    <name type="scientific">Telmatospirillum siberiense</name>
    <dbReference type="NCBI Taxonomy" id="382514"/>
    <lineage>
        <taxon>Bacteria</taxon>
        <taxon>Pseudomonadati</taxon>
        <taxon>Pseudomonadota</taxon>
        <taxon>Alphaproteobacteria</taxon>
        <taxon>Rhodospirillales</taxon>
        <taxon>Rhodospirillaceae</taxon>
        <taxon>Telmatospirillum</taxon>
    </lineage>
</organism>
<dbReference type="PIRSF" id="PIRSF000429">
    <property type="entry name" value="Ac-CoA_Ac_transf"/>
    <property type="match status" value="1"/>
</dbReference>
<dbReference type="Pfam" id="PF00108">
    <property type="entry name" value="Thiolase_N"/>
    <property type="match status" value="1"/>
</dbReference>
<dbReference type="InterPro" id="IPR020616">
    <property type="entry name" value="Thiolase_N"/>
</dbReference>
<feature type="active site" description="Proton acceptor" evidence="6">
    <location>
        <position position="359"/>
    </location>
</feature>
<evidence type="ECO:0000313" key="11">
    <source>
        <dbReference type="Proteomes" id="UP000233293"/>
    </source>
</evidence>
<dbReference type="NCBIfam" id="TIGR01930">
    <property type="entry name" value="AcCoA-C-Actrans"/>
    <property type="match status" value="1"/>
</dbReference>
<protein>
    <submittedName>
        <fullName evidence="10">Acetyl-CoA C-acyltransferase</fullName>
        <ecNumber evidence="10">2.3.1.9</ecNumber>
    </submittedName>
</protein>
<evidence type="ECO:0000256" key="1">
    <source>
        <dbReference type="ARBA" id="ARBA00010982"/>
    </source>
</evidence>
<keyword evidence="4 7" id="KW-0012">Acyltransferase</keyword>
<dbReference type="PANTHER" id="PTHR18919">
    <property type="entry name" value="ACETYL-COA C-ACYLTRANSFERASE"/>
    <property type="match status" value="1"/>
</dbReference>
<keyword evidence="2 7" id="KW-0808">Transferase</keyword>
<dbReference type="GO" id="GO:0042619">
    <property type="term" value="P:poly-hydroxybutyrate biosynthetic process"/>
    <property type="evidence" value="ECO:0007669"/>
    <property type="project" value="UniProtKB-KW"/>
</dbReference>
<feature type="active site" description="Proton acceptor" evidence="6">
    <location>
        <position position="389"/>
    </location>
</feature>
<dbReference type="GO" id="GO:0044281">
    <property type="term" value="P:small molecule metabolic process"/>
    <property type="evidence" value="ECO:0007669"/>
    <property type="project" value="UniProtKB-ARBA"/>
</dbReference>
<dbReference type="InterPro" id="IPR016039">
    <property type="entry name" value="Thiolase-like"/>
</dbReference>
<dbReference type="EMBL" id="PIUM01000010">
    <property type="protein sequence ID" value="PKU24612.1"/>
    <property type="molecule type" value="Genomic_DNA"/>
</dbReference>
<evidence type="ECO:0000313" key="10">
    <source>
        <dbReference type="EMBL" id="PKU24612.1"/>
    </source>
</evidence>
<evidence type="ECO:0000256" key="4">
    <source>
        <dbReference type="ARBA" id="ARBA00023315"/>
    </source>
</evidence>
<feature type="active site" description="Acyl-thioester intermediate" evidence="6">
    <location>
        <position position="100"/>
    </location>
</feature>
<dbReference type="SUPFAM" id="SSF53901">
    <property type="entry name" value="Thiolase-like"/>
    <property type="match status" value="2"/>
</dbReference>
<keyword evidence="11" id="KW-1185">Reference proteome</keyword>
<dbReference type="AlphaFoldDB" id="A0A2N3PW32"/>
<dbReference type="CDD" id="cd00751">
    <property type="entry name" value="thiolase"/>
    <property type="match status" value="1"/>
</dbReference>
<gene>
    <name evidence="10" type="ORF">CWS72_10965</name>
</gene>
<comment type="caution">
    <text evidence="10">The sequence shown here is derived from an EMBL/GenBank/DDBJ whole genome shotgun (WGS) entry which is preliminary data.</text>
</comment>
<dbReference type="EC" id="2.3.1.9" evidence="10"/>
<dbReference type="InterPro" id="IPR020617">
    <property type="entry name" value="Thiolase_C"/>
</dbReference>
<dbReference type="InterPro" id="IPR020615">
    <property type="entry name" value="Thiolase_acyl_enz_int_AS"/>
</dbReference>
<evidence type="ECO:0000256" key="2">
    <source>
        <dbReference type="ARBA" id="ARBA00022679"/>
    </source>
</evidence>
<dbReference type="PANTHER" id="PTHR18919:SF107">
    <property type="entry name" value="ACETYL-COA ACETYLTRANSFERASE, CYTOSOLIC"/>
    <property type="match status" value="1"/>
</dbReference>
<evidence type="ECO:0000259" key="8">
    <source>
        <dbReference type="Pfam" id="PF00108"/>
    </source>
</evidence>
<accession>A0A2N3PW32</accession>